<organism evidence="2 3">
    <name type="scientific">Flavobacterium jejuense</name>
    <dbReference type="NCBI Taxonomy" id="1544455"/>
    <lineage>
        <taxon>Bacteria</taxon>
        <taxon>Pseudomonadati</taxon>
        <taxon>Bacteroidota</taxon>
        <taxon>Flavobacteriia</taxon>
        <taxon>Flavobacteriales</taxon>
        <taxon>Flavobacteriaceae</taxon>
        <taxon>Flavobacterium</taxon>
    </lineage>
</organism>
<evidence type="ECO:0008006" key="4">
    <source>
        <dbReference type="Google" id="ProtNLM"/>
    </source>
</evidence>
<reference evidence="2 3" key="3">
    <citation type="submission" date="2020-02" db="EMBL/GenBank/DDBJ databases">
        <title>Flavobacterium profundi sp. nov., isolated from a deep-sea seamount.</title>
        <authorList>
            <person name="Zhang D.-C."/>
        </authorList>
    </citation>
    <scope>NUCLEOTIDE SEQUENCE [LARGE SCALE GENOMIC DNA]</scope>
    <source>
        <strain evidence="2 3">EC11</strain>
    </source>
</reference>
<evidence type="ECO:0000313" key="3">
    <source>
        <dbReference type="Proteomes" id="UP000817854"/>
    </source>
</evidence>
<proteinExistence type="predicted"/>
<evidence type="ECO:0000256" key="1">
    <source>
        <dbReference type="SAM" id="Phobius"/>
    </source>
</evidence>
<protein>
    <recommendedName>
        <fullName evidence="4">DUF4034 domain-containing protein</fullName>
    </recommendedName>
</protein>
<dbReference type="Proteomes" id="UP000817854">
    <property type="component" value="Unassembled WGS sequence"/>
</dbReference>
<evidence type="ECO:0000313" key="2">
    <source>
        <dbReference type="EMBL" id="NHN24561.1"/>
    </source>
</evidence>
<sequence>MLEAIVTIFTFSTIGFIIWKVFRFIKGNDITFGNKTVASIITYLNTKNYTKAENTIQQLNPDDFTATLDAIGLKVTTDSLKKWEENTTNPELVQLCLGVHYLHKAWIARSHEYASNVSQKKAESFYDLLAIAEDYFSLISNESPYAMEKYSRMIRLTTSQEGYTSEATTYFELAIENNKDFFYPYIHLAEVLQPKWGGNQQLITDFINTLPDNFLIKNTVKLKLLLDSYICSENYFEGDLEYTTHKILYEIDSKIGNEPINSIHKYMLYNYMKEIASVLHKKKLVSKYKKASKNYPTLYPYGVIL</sequence>
<keyword evidence="1" id="KW-0472">Membrane</keyword>
<name>A0ABX0ILV2_9FLAO</name>
<comment type="caution">
    <text evidence="2">The sequence shown here is derived from an EMBL/GenBank/DDBJ whole genome shotgun (WGS) entry which is preliminary data.</text>
</comment>
<keyword evidence="1" id="KW-1133">Transmembrane helix</keyword>
<gene>
    <name evidence="2" type="ORF">FIA58_002635</name>
</gene>
<accession>A0ABX0ILV2</accession>
<keyword evidence="3" id="KW-1185">Reference proteome</keyword>
<reference evidence="2 3" key="2">
    <citation type="submission" date="2019-05" db="EMBL/GenBank/DDBJ databases">
        <authorList>
            <person name="Lianzixin W."/>
        </authorList>
    </citation>
    <scope>NUCLEOTIDE SEQUENCE [LARGE SCALE GENOMIC DNA]</scope>
    <source>
        <strain evidence="2 3">EC11</strain>
    </source>
</reference>
<dbReference type="EMBL" id="VEVQ02000001">
    <property type="protein sequence ID" value="NHN24561.1"/>
    <property type="molecule type" value="Genomic_DNA"/>
</dbReference>
<reference evidence="3" key="1">
    <citation type="submission" date="2019-05" db="EMBL/GenBank/DDBJ databases">
        <title>Flavobacterium profundi sp. nov., isolated from a deep-sea seamount.</title>
        <authorList>
            <person name="Zhang D.-C."/>
        </authorList>
    </citation>
    <scope>NUCLEOTIDE SEQUENCE [LARGE SCALE GENOMIC DNA]</scope>
    <source>
        <strain evidence="3">EC11</strain>
    </source>
</reference>
<dbReference type="RefSeq" id="WP_140959739.1">
    <property type="nucleotide sequence ID" value="NZ_VEVQ02000001.1"/>
</dbReference>
<feature type="transmembrane region" description="Helical" evidence="1">
    <location>
        <begin position="6"/>
        <end position="25"/>
    </location>
</feature>
<keyword evidence="1" id="KW-0812">Transmembrane</keyword>